<evidence type="ECO:0000256" key="1">
    <source>
        <dbReference type="SAM" id="Coils"/>
    </source>
</evidence>
<dbReference type="Proteomes" id="UP000275012">
    <property type="component" value="Unassembled WGS sequence"/>
</dbReference>
<comment type="caution">
    <text evidence="3">The sequence shown here is derived from an EMBL/GenBank/DDBJ whole genome shotgun (WGS) entry which is preliminary data.</text>
</comment>
<dbReference type="RefSeq" id="WP_122102595.1">
    <property type="nucleotide sequence ID" value="NZ_RFLY01000064.1"/>
</dbReference>
<organism evidence="3 4">
    <name type="scientific">Solilutibacter pythonis</name>
    <dbReference type="NCBI Taxonomy" id="2483112"/>
    <lineage>
        <taxon>Bacteria</taxon>
        <taxon>Pseudomonadati</taxon>
        <taxon>Pseudomonadota</taxon>
        <taxon>Gammaproteobacteria</taxon>
        <taxon>Lysobacterales</taxon>
        <taxon>Lysobacteraceae</taxon>
        <taxon>Solilutibacter</taxon>
    </lineage>
</organism>
<feature type="transmembrane region" description="Helical" evidence="2">
    <location>
        <begin position="133"/>
        <end position="152"/>
    </location>
</feature>
<dbReference type="AlphaFoldDB" id="A0A3M2HFQ9"/>
<evidence type="ECO:0000313" key="4">
    <source>
        <dbReference type="Proteomes" id="UP000275012"/>
    </source>
</evidence>
<feature type="coiled-coil region" evidence="1">
    <location>
        <begin position="93"/>
        <end position="120"/>
    </location>
</feature>
<accession>A0A3M2HFQ9</accession>
<dbReference type="EMBL" id="RFLY01000064">
    <property type="protein sequence ID" value="RMH87275.1"/>
    <property type="molecule type" value="Genomic_DNA"/>
</dbReference>
<protein>
    <recommendedName>
        <fullName evidence="5">Relaxation protein</fullName>
    </recommendedName>
</protein>
<evidence type="ECO:0000256" key="2">
    <source>
        <dbReference type="SAM" id="Phobius"/>
    </source>
</evidence>
<name>A0A3M2HFQ9_9GAMM</name>
<keyword evidence="2" id="KW-0812">Transmembrane</keyword>
<keyword evidence="4" id="KW-1185">Reference proteome</keyword>
<keyword evidence="2" id="KW-1133">Transmembrane helix</keyword>
<dbReference type="OrthoDB" id="6002776at2"/>
<keyword evidence="1" id="KW-0175">Coiled coil</keyword>
<gene>
    <name evidence="3" type="ORF">EBB59_13285</name>
</gene>
<sequence>MNRQDEVTLAALMAALETSNTTLQETLKSMAGLMALMKQREQGLRDIINEQLQVLHATVNRADHKVNRVVEDALPRLTRLTERALESTLAPAAERLDRQLANADKTLHQASHRYAQAQQSLESTVVWRMRMTAMALLAAGLIALCGGGYSLYNAQAALAESTKRKQEIAYLDRIARADLAACGTDRLCARIDEKAPRHGNKKEYRTIALRR</sequence>
<proteinExistence type="predicted"/>
<reference evidence="3 4" key="1">
    <citation type="submission" date="2018-10" db="EMBL/GenBank/DDBJ databases">
        <title>Proposal of Lysobacter pythonis sp. nov. isolated from royal pythons (Python regius).</title>
        <authorList>
            <person name="Hans-Juergen B."/>
            <person name="Huptas C."/>
            <person name="Sandra B."/>
            <person name="Igor L."/>
            <person name="Joachim S."/>
            <person name="Siegfried S."/>
            <person name="Mareike W."/>
            <person name="Peter K."/>
        </authorList>
    </citation>
    <scope>NUCLEOTIDE SEQUENCE [LARGE SCALE GENOMIC DNA]</scope>
    <source>
        <strain evidence="3 4">4284/11</strain>
    </source>
</reference>
<evidence type="ECO:0000313" key="3">
    <source>
        <dbReference type="EMBL" id="RMH87275.1"/>
    </source>
</evidence>
<evidence type="ECO:0008006" key="5">
    <source>
        <dbReference type="Google" id="ProtNLM"/>
    </source>
</evidence>
<keyword evidence="2" id="KW-0472">Membrane</keyword>